<evidence type="ECO:0000313" key="4">
    <source>
        <dbReference type="Proteomes" id="UP000054549"/>
    </source>
</evidence>
<sequence length="340" mass="38585">MTSPLDELKKDLEVLRNRIETWETTLEEDLKTNKRVTERDEEWFVDGERAPALVECLEDLSDCGKGSERSGTMDKGIVHTQGALRNKRKRPEAQVSSTKLQQAAVVKKNATLEQRIEILNWYHANGRNQSKTAKHFDALYPNLRIKQPLVSSWVKDELRWREEWENSHGSHTAKRTRRIPPSPSPSLSIPLSSSSTLNNPTDPIVKTEKADDLVATGAHQTVNPIHADVLSIPEESGTMDSAVTDSEIYHAIMDSQEVHENGTEGLGNSNDHDTPTRRPHPTRREALQAALLLKRYLAAIDDPFARKMEASLDLFVYQTRLLEARRKLNPTLLTDYFPRK</sequence>
<proteinExistence type="predicted"/>
<gene>
    <name evidence="3" type="ORF">M378DRAFT_162590</name>
</gene>
<feature type="region of interest" description="Disordered" evidence="2">
    <location>
        <begin position="260"/>
        <end position="281"/>
    </location>
</feature>
<organism evidence="3 4">
    <name type="scientific">Amanita muscaria (strain Koide BX008)</name>
    <dbReference type="NCBI Taxonomy" id="946122"/>
    <lineage>
        <taxon>Eukaryota</taxon>
        <taxon>Fungi</taxon>
        <taxon>Dikarya</taxon>
        <taxon>Basidiomycota</taxon>
        <taxon>Agaricomycotina</taxon>
        <taxon>Agaricomycetes</taxon>
        <taxon>Agaricomycetidae</taxon>
        <taxon>Agaricales</taxon>
        <taxon>Pluteineae</taxon>
        <taxon>Amanitaceae</taxon>
        <taxon>Amanita</taxon>
    </lineage>
</organism>
<dbReference type="HOGENOM" id="CLU_816281_0_0_1"/>
<evidence type="ECO:0000256" key="2">
    <source>
        <dbReference type="SAM" id="MobiDB-lite"/>
    </source>
</evidence>
<dbReference type="EMBL" id="KN818245">
    <property type="protein sequence ID" value="KIL65026.1"/>
    <property type="molecule type" value="Genomic_DNA"/>
</dbReference>
<dbReference type="Proteomes" id="UP000054549">
    <property type="component" value="Unassembled WGS sequence"/>
</dbReference>
<feature type="coiled-coil region" evidence="1">
    <location>
        <begin position="5"/>
        <end position="32"/>
    </location>
</feature>
<dbReference type="InParanoid" id="A0A0C2X6X9"/>
<accession>A0A0C2X6X9</accession>
<evidence type="ECO:0000313" key="3">
    <source>
        <dbReference type="EMBL" id="KIL65026.1"/>
    </source>
</evidence>
<keyword evidence="1" id="KW-0175">Coiled coil</keyword>
<reference evidence="3 4" key="1">
    <citation type="submission" date="2014-04" db="EMBL/GenBank/DDBJ databases">
        <title>Evolutionary Origins and Diversification of the Mycorrhizal Mutualists.</title>
        <authorList>
            <consortium name="DOE Joint Genome Institute"/>
            <consortium name="Mycorrhizal Genomics Consortium"/>
            <person name="Kohler A."/>
            <person name="Kuo A."/>
            <person name="Nagy L.G."/>
            <person name="Floudas D."/>
            <person name="Copeland A."/>
            <person name="Barry K.W."/>
            <person name="Cichocki N."/>
            <person name="Veneault-Fourrey C."/>
            <person name="LaButti K."/>
            <person name="Lindquist E.A."/>
            <person name="Lipzen A."/>
            <person name="Lundell T."/>
            <person name="Morin E."/>
            <person name="Murat C."/>
            <person name="Riley R."/>
            <person name="Ohm R."/>
            <person name="Sun H."/>
            <person name="Tunlid A."/>
            <person name="Henrissat B."/>
            <person name="Grigoriev I.V."/>
            <person name="Hibbett D.S."/>
            <person name="Martin F."/>
        </authorList>
    </citation>
    <scope>NUCLEOTIDE SEQUENCE [LARGE SCALE GENOMIC DNA]</scope>
    <source>
        <strain evidence="3 4">Koide BX008</strain>
    </source>
</reference>
<protein>
    <submittedName>
        <fullName evidence="3">Uncharacterized protein</fullName>
    </submittedName>
</protein>
<feature type="compositionally biased region" description="Basic and acidic residues" evidence="2">
    <location>
        <begin position="270"/>
        <end position="281"/>
    </location>
</feature>
<feature type="compositionally biased region" description="Low complexity" evidence="2">
    <location>
        <begin position="185"/>
        <end position="195"/>
    </location>
</feature>
<feature type="region of interest" description="Disordered" evidence="2">
    <location>
        <begin position="165"/>
        <end position="200"/>
    </location>
</feature>
<dbReference type="AlphaFoldDB" id="A0A0C2X6X9"/>
<name>A0A0C2X6X9_AMAMK</name>
<evidence type="ECO:0000256" key="1">
    <source>
        <dbReference type="SAM" id="Coils"/>
    </source>
</evidence>
<dbReference type="OrthoDB" id="2507562at2759"/>
<keyword evidence="4" id="KW-1185">Reference proteome</keyword>